<dbReference type="EMBL" id="JAUESC010000001">
    <property type="protein sequence ID" value="KAK0608489.1"/>
    <property type="molecule type" value="Genomic_DNA"/>
</dbReference>
<sequence length="142" mass="15700">MGTPLPTFTVRFNEHTAKTHWIVSRLATYALCYDETNRGKPLLSSTVELPWFTSVGLGASFNADGDSDGDEDNDDLLLILPLSISGLLLSGFAISLLLSRFGCFLQCRWRRDSDNDDLVLLLSLSISGLKLSEFAISHRAEF</sequence>
<proteinExistence type="predicted"/>
<protein>
    <submittedName>
        <fullName evidence="2">Uncharacterized protein</fullName>
    </submittedName>
</protein>
<reference evidence="2" key="2">
    <citation type="submission" date="2023-06" db="EMBL/GenBank/DDBJ databases">
        <authorList>
            <person name="Swenson N.G."/>
            <person name="Wegrzyn J.L."/>
            <person name="Mcevoy S.L."/>
        </authorList>
    </citation>
    <scope>NUCLEOTIDE SEQUENCE</scope>
    <source>
        <strain evidence="2">NS2018</strain>
        <tissue evidence="2">Leaf</tissue>
    </source>
</reference>
<dbReference type="Proteomes" id="UP001168877">
    <property type="component" value="Unassembled WGS sequence"/>
</dbReference>
<keyword evidence="1" id="KW-0812">Transmembrane</keyword>
<organism evidence="2 3">
    <name type="scientific">Acer saccharum</name>
    <name type="common">Sugar maple</name>
    <dbReference type="NCBI Taxonomy" id="4024"/>
    <lineage>
        <taxon>Eukaryota</taxon>
        <taxon>Viridiplantae</taxon>
        <taxon>Streptophyta</taxon>
        <taxon>Embryophyta</taxon>
        <taxon>Tracheophyta</taxon>
        <taxon>Spermatophyta</taxon>
        <taxon>Magnoliopsida</taxon>
        <taxon>eudicotyledons</taxon>
        <taxon>Gunneridae</taxon>
        <taxon>Pentapetalae</taxon>
        <taxon>rosids</taxon>
        <taxon>malvids</taxon>
        <taxon>Sapindales</taxon>
        <taxon>Sapindaceae</taxon>
        <taxon>Hippocastanoideae</taxon>
        <taxon>Acereae</taxon>
        <taxon>Acer</taxon>
    </lineage>
</organism>
<keyword evidence="1" id="KW-0472">Membrane</keyword>
<feature type="transmembrane region" description="Helical" evidence="1">
    <location>
        <begin position="76"/>
        <end position="98"/>
    </location>
</feature>
<keyword evidence="1" id="KW-1133">Transmembrane helix</keyword>
<keyword evidence="3" id="KW-1185">Reference proteome</keyword>
<accession>A0AA39TYU9</accession>
<evidence type="ECO:0000313" key="3">
    <source>
        <dbReference type="Proteomes" id="UP001168877"/>
    </source>
</evidence>
<gene>
    <name evidence="2" type="ORF">LWI29_031487</name>
</gene>
<evidence type="ECO:0000256" key="1">
    <source>
        <dbReference type="SAM" id="Phobius"/>
    </source>
</evidence>
<reference evidence="2" key="1">
    <citation type="journal article" date="2022" name="Plant J.">
        <title>Strategies of tolerance reflected in two North American maple genomes.</title>
        <authorList>
            <person name="McEvoy S.L."/>
            <person name="Sezen U.U."/>
            <person name="Trouern-Trend A."/>
            <person name="McMahon S.M."/>
            <person name="Schaberg P.G."/>
            <person name="Yang J."/>
            <person name="Wegrzyn J.L."/>
            <person name="Swenson N.G."/>
        </authorList>
    </citation>
    <scope>NUCLEOTIDE SEQUENCE</scope>
    <source>
        <strain evidence="2">NS2018</strain>
    </source>
</reference>
<dbReference type="AlphaFoldDB" id="A0AA39TYU9"/>
<evidence type="ECO:0000313" key="2">
    <source>
        <dbReference type="EMBL" id="KAK0608489.1"/>
    </source>
</evidence>
<comment type="caution">
    <text evidence="2">The sequence shown here is derived from an EMBL/GenBank/DDBJ whole genome shotgun (WGS) entry which is preliminary data.</text>
</comment>
<name>A0AA39TYU9_ACESA</name>